<reference evidence="4" key="3">
    <citation type="journal article" date="2005" name="Nature">
        <title>The map-based sequence of the rice genome.</title>
        <authorList>
            <consortium name="International rice genome sequencing project (IRGSP)"/>
            <person name="Matsumoto T."/>
            <person name="Wu J."/>
            <person name="Kanamori H."/>
            <person name="Katayose Y."/>
            <person name="Fujisawa M."/>
            <person name="Namiki N."/>
            <person name="Mizuno H."/>
            <person name="Yamamoto K."/>
            <person name="Antonio B.A."/>
            <person name="Baba T."/>
            <person name="Sakata K."/>
            <person name="Nagamura Y."/>
            <person name="Aoki H."/>
            <person name="Arikawa K."/>
            <person name="Arita K."/>
            <person name="Bito T."/>
            <person name="Chiden Y."/>
            <person name="Fujitsuka N."/>
            <person name="Fukunaka R."/>
            <person name="Hamada M."/>
            <person name="Harada C."/>
            <person name="Hayashi A."/>
            <person name="Hijishita S."/>
            <person name="Honda M."/>
            <person name="Hosokawa S."/>
            <person name="Ichikawa Y."/>
            <person name="Idonuma A."/>
            <person name="Iijima M."/>
            <person name="Ikeda M."/>
            <person name="Ikeno M."/>
            <person name="Ito K."/>
            <person name="Ito S."/>
            <person name="Ito T."/>
            <person name="Ito Y."/>
            <person name="Ito Y."/>
            <person name="Iwabuchi A."/>
            <person name="Kamiya K."/>
            <person name="Karasawa W."/>
            <person name="Kurita K."/>
            <person name="Katagiri S."/>
            <person name="Kikuta A."/>
            <person name="Kobayashi H."/>
            <person name="Kobayashi N."/>
            <person name="Machita K."/>
            <person name="Maehara T."/>
            <person name="Masukawa M."/>
            <person name="Mizubayashi T."/>
            <person name="Mukai Y."/>
            <person name="Nagasaki H."/>
            <person name="Nagata Y."/>
            <person name="Naito S."/>
            <person name="Nakashima M."/>
            <person name="Nakama Y."/>
            <person name="Nakamichi Y."/>
            <person name="Nakamura M."/>
            <person name="Meguro A."/>
            <person name="Negishi M."/>
            <person name="Ohta I."/>
            <person name="Ohta T."/>
            <person name="Okamoto M."/>
            <person name="Ono N."/>
            <person name="Saji S."/>
            <person name="Sakaguchi M."/>
            <person name="Sakai K."/>
            <person name="Shibata M."/>
            <person name="Shimokawa T."/>
            <person name="Song J."/>
            <person name="Takazaki Y."/>
            <person name="Terasawa K."/>
            <person name="Tsugane M."/>
            <person name="Tsuji K."/>
            <person name="Ueda S."/>
            <person name="Waki K."/>
            <person name="Yamagata H."/>
            <person name="Yamamoto M."/>
            <person name="Yamamoto S."/>
            <person name="Yamane H."/>
            <person name="Yoshiki S."/>
            <person name="Yoshihara R."/>
            <person name="Yukawa K."/>
            <person name="Zhong H."/>
            <person name="Yano M."/>
            <person name="Yuan Q."/>
            <person name="Ouyang S."/>
            <person name="Liu J."/>
            <person name="Jones K.M."/>
            <person name="Gansberger K."/>
            <person name="Moffat K."/>
            <person name="Hill J."/>
            <person name="Bera J."/>
            <person name="Fadrosh D."/>
            <person name="Jin S."/>
            <person name="Johri S."/>
            <person name="Kim M."/>
            <person name="Overton L."/>
            <person name="Reardon M."/>
            <person name="Tsitrin T."/>
            <person name="Vuong H."/>
            <person name="Weaver B."/>
            <person name="Ciecko A."/>
            <person name="Tallon L."/>
            <person name="Jackson J."/>
            <person name="Pai G."/>
            <person name="Aken S.V."/>
            <person name="Utterback T."/>
            <person name="Reidmuller S."/>
            <person name="Feldblyum T."/>
            <person name="Hsiao J."/>
            <person name="Zismann V."/>
            <person name="Iobst S."/>
            <person name="de Vazeille A.R."/>
            <person name="Buell C.R."/>
            <person name="Ying K."/>
            <person name="Li Y."/>
            <person name="Lu T."/>
            <person name="Huang Y."/>
            <person name="Zhao Q."/>
            <person name="Feng Q."/>
            <person name="Zhang L."/>
            <person name="Zhu J."/>
            <person name="Weng Q."/>
            <person name="Mu J."/>
            <person name="Lu Y."/>
            <person name="Fan D."/>
            <person name="Liu Y."/>
            <person name="Guan J."/>
            <person name="Zhang Y."/>
            <person name="Yu S."/>
            <person name="Liu X."/>
            <person name="Zhang Y."/>
            <person name="Hong G."/>
            <person name="Han B."/>
            <person name="Choisne N."/>
            <person name="Demange N."/>
            <person name="Orjeda G."/>
            <person name="Samain S."/>
            <person name="Cattolico L."/>
            <person name="Pelletier E."/>
            <person name="Couloux A."/>
            <person name="Segurens B."/>
            <person name="Wincker P."/>
            <person name="D'Hont A."/>
            <person name="Scarpelli C."/>
            <person name="Weissenbach J."/>
            <person name="Salanoubat M."/>
            <person name="Quetier F."/>
            <person name="Yu Y."/>
            <person name="Kim H.R."/>
            <person name="Rambo T."/>
            <person name="Currie J."/>
            <person name="Collura K."/>
            <person name="Luo M."/>
            <person name="Yang T."/>
            <person name="Ammiraju J.S.S."/>
            <person name="Engler F."/>
            <person name="Soderlund C."/>
            <person name="Wing R.A."/>
            <person name="Palmer L.E."/>
            <person name="de la Bastide M."/>
            <person name="Spiegel L."/>
            <person name="Nascimento L."/>
            <person name="Zutavern T."/>
            <person name="O'Shaughnessy A."/>
            <person name="Dike S."/>
            <person name="Dedhia N."/>
            <person name="Preston R."/>
            <person name="Balija V."/>
            <person name="McCombie W.R."/>
            <person name="Chow T."/>
            <person name="Chen H."/>
            <person name="Chung M."/>
            <person name="Chen C."/>
            <person name="Shaw J."/>
            <person name="Wu H."/>
            <person name="Hsiao K."/>
            <person name="Chao Y."/>
            <person name="Chu M."/>
            <person name="Cheng C."/>
            <person name="Hour A."/>
            <person name="Lee P."/>
            <person name="Lin S."/>
            <person name="Lin Y."/>
            <person name="Liou J."/>
            <person name="Liu S."/>
            <person name="Hsing Y."/>
            <person name="Raghuvanshi S."/>
            <person name="Mohanty A."/>
            <person name="Bharti A.K."/>
            <person name="Gaur A."/>
            <person name="Gupta V."/>
            <person name="Kumar D."/>
            <person name="Ravi V."/>
            <person name="Vij S."/>
            <person name="Kapur A."/>
            <person name="Khurana P."/>
            <person name="Khurana P."/>
            <person name="Khurana J.P."/>
            <person name="Tyagi A.K."/>
            <person name="Gaikwad K."/>
            <person name="Singh A."/>
            <person name="Dalal V."/>
            <person name="Srivastava S."/>
            <person name="Dixit A."/>
            <person name="Pal A.K."/>
            <person name="Ghazi I.A."/>
            <person name="Yadav M."/>
            <person name="Pandit A."/>
            <person name="Bhargava A."/>
            <person name="Sureshbabu K."/>
            <person name="Batra K."/>
            <person name="Sharma T.R."/>
            <person name="Mohapatra T."/>
            <person name="Singh N.K."/>
            <person name="Messing J."/>
            <person name="Nelson A.B."/>
            <person name="Fuks G."/>
            <person name="Kavchok S."/>
            <person name="Keizer G."/>
            <person name="Linton E."/>
            <person name="Llaca V."/>
            <person name="Song R."/>
            <person name="Tanyolac B."/>
            <person name="Young S."/>
            <person name="Ho-Il K."/>
            <person name="Hahn J.H."/>
            <person name="Sangsakoo G."/>
            <person name="Vanavichit A."/>
            <person name="de Mattos Luiz.A.T."/>
            <person name="Zimmer P.D."/>
            <person name="Malone G."/>
            <person name="Dellagostin O."/>
            <person name="de Oliveira A.C."/>
            <person name="Bevan M."/>
            <person name="Bancroft I."/>
            <person name="Minx P."/>
            <person name="Cordum H."/>
            <person name="Wilson R."/>
            <person name="Cheng Z."/>
            <person name="Jin W."/>
            <person name="Jiang J."/>
            <person name="Leong S.A."/>
            <person name="Iwama H."/>
            <person name="Gojobori T."/>
            <person name="Itoh T."/>
            <person name="Niimura Y."/>
            <person name="Fujii Y."/>
            <person name="Habara T."/>
            <person name="Sakai H."/>
            <person name="Sato Y."/>
            <person name="Wilson G."/>
            <person name="Kumar K."/>
            <person name="McCouch S."/>
            <person name="Juretic N."/>
            <person name="Hoen D."/>
            <person name="Wright S."/>
            <person name="Bruskiewich R."/>
            <person name="Bureau T."/>
            <person name="Miyao A."/>
            <person name="Hirochika H."/>
            <person name="Nishikawa T."/>
            <person name="Kadowaki K."/>
            <person name="Sugiura M."/>
            <person name="Burr B."/>
            <person name="Sasaki T."/>
        </authorList>
    </citation>
    <scope>NUCLEOTIDE SEQUENCE [LARGE SCALE GENOMIC DNA]</scope>
    <source>
        <strain evidence="4">cv. Nipponbare</strain>
    </source>
</reference>
<feature type="compositionally biased region" description="Basic and acidic residues" evidence="1">
    <location>
        <begin position="135"/>
        <end position="158"/>
    </location>
</feature>
<feature type="compositionally biased region" description="Low complexity" evidence="1">
    <location>
        <begin position="11"/>
        <end position="32"/>
    </location>
</feature>
<reference evidence="3" key="2">
    <citation type="submission" date="2002-05" db="EMBL/GenBank/DDBJ databases">
        <title>Oryza sativa nipponbare(GA3) genomic DNA, chromosome 7, BAC clone:OSJNBa0081K20.</title>
        <authorList>
            <person name="Sasaki T."/>
            <person name="Matsumoto T."/>
            <person name="Katayose Y."/>
        </authorList>
    </citation>
    <scope>NUCLEOTIDE SEQUENCE</scope>
</reference>
<sequence>MVLPPPPPLSPTVTTSKFSSSFRAHRSSSYAYTPATKTQYASAAEERWWASAAVGKAAEGERGRRQSSGGRARPKRKTVDGMGSSPVLSRHHRRAPADAPRRRRRRLRGRRSCRELGGQGLDEEDKVVGPAEDALGGREEHRGDVLDDEELPVREGQRGAHQMSLKTV</sequence>
<protein>
    <submittedName>
        <fullName evidence="2">Uncharacterized protein</fullName>
    </submittedName>
</protein>
<organism evidence="2 4">
    <name type="scientific">Oryza sativa subsp. japonica</name>
    <name type="common">Rice</name>
    <dbReference type="NCBI Taxonomy" id="39947"/>
    <lineage>
        <taxon>Eukaryota</taxon>
        <taxon>Viridiplantae</taxon>
        <taxon>Streptophyta</taxon>
        <taxon>Embryophyta</taxon>
        <taxon>Tracheophyta</taxon>
        <taxon>Spermatophyta</taxon>
        <taxon>Magnoliopsida</taxon>
        <taxon>Liliopsida</taxon>
        <taxon>Poales</taxon>
        <taxon>Poaceae</taxon>
        <taxon>BOP clade</taxon>
        <taxon>Oryzoideae</taxon>
        <taxon>Oryzeae</taxon>
        <taxon>Oryzinae</taxon>
        <taxon>Oryza</taxon>
        <taxon>Oryza sativa</taxon>
    </lineage>
</organism>
<feature type="region of interest" description="Disordered" evidence="1">
    <location>
        <begin position="53"/>
        <end position="168"/>
    </location>
</feature>
<gene>
    <name evidence="3" type="ORF">OSJNBa0081K20.20</name>
    <name evidence="2" type="ORF">P0431A02.6</name>
</gene>
<feature type="compositionally biased region" description="Pro residues" evidence="1">
    <location>
        <begin position="1"/>
        <end position="10"/>
    </location>
</feature>
<evidence type="ECO:0000313" key="4">
    <source>
        <dbReference type="Proteomes" id="UP000000763"/>
    </source>
</evidence>
<dbReference type="AlphaFoldDB" id="Q7XB81"/>
<dbReference type="EMBL" id="AP005171">
    <property type="protein sequence ID" value="BAD31009.1"/>
    <property type="molecule type" value="Genomic_DNA"/>
</dbReference>
<evidence type="ECO:0000313" key="3">
    <source>
        <dbReference type="EMBL" id="BAD31009.1"/>
    </source>
</evidence>
<proteinExistence type="predicted"/>
<dbReference type="Proteomes" id="UP000000763">
    <property type="component" value="Chromosome 7"/>
</dbReference>
<accession>Q7XB81</accession>
<name>Q7XB81_ORYSJ</name>
<reference evidence="4" key="4">
    <citation type="journal article" date="2008" name="Nucleic Acids Res.">
        <title>The rice annotation project database (RAP-DB): 2008 update.</title>
        <authorList>
            <consortium name="The rice annotation project (RAP)"/>
        </authorList>
    </citation>
    <scope>GENOME REANNOTATION</scope>
    <source>
        <strain evidence="4">cv. Nipponbare</strain>
    </source>
</reference>
<reference evidence="2" key="1">
    <citation type="submission" date="2001-10" db="EMBL/GenBank/DDBJ databases">
        <title>Oryza sativa nipponbare(GA3) genomic DNA, chromosome 7, PAC clone:P0431A02.</title>
        <authorList>
            <person name="Sasaki T."/>
            <person name="Matsumoto T."/>
            <person name="Yamamoto K."/>
        </authorList>
    </citation>
    <scope>NUCLEOTIDE SEQUENCE</scope>
</reference>
<feature type="compositionally biased region" description="Basic residues" evidence="1">
    <location>
        <begin position="101"/>
        <end position="111"/>
    </location>
</feature>
<evidence type="ECO:0000313" key="2">
    <source>
        <dbReference type="EMBL" id="BAC79777.1"/>
    </source>
</evidence>
<evidence type="ECO:0000256" key="1">
    <source>
        <dbReference type="SAM" id="MobiDB-lite"/>
    </source>
</evidence>
<dbReference type="EMBL" id="AP004273">
    <property type="protein sequence ID" value="BAC79777.1"/>
    <property type="molecule type" value="Genomic_DNA"/>
</dbReference>
<feature type="region of interest" description="Disordered" evidence="1">
    <location>
        <begin position="1"/>
        <end position="37"/>
    </location>
</feature>